<sequence length="124" mass="14198">MPQKAWCGCWKTFEEVFHVNIFPRDLIGAQNEQRQVILHPIENSKVGRRTQAERSTKGQARYLGSRQSCDPIISIFVVIVGWWIRLNLRLSGEFTKQAACPNDPRKDRRLSIYRSATGCGSSSF</sequence>
<comment type="caution">
    <text evidence="1">The sequence shown here is derived from an EMBL/GenBank/DDBJ whole genome shotgun (WGS) entry which is preliminary data.</text>
</comment>
<protein>
    <submittedName>
        <fullName evidence="1">Uncharacterized protein</fullName>
    </submittedName>
</protein>
<dbReference type="AlphaFoldDB" id="A0A9Q3E1D8"/>
<dbReference type="Proteomes" id="UP000765509">
    <property type="component" value="Unassembled WGS sequence"/>
</dbReference>
<reference evidence="1" key="1">
    <citation type="submission" date="2021-03" db="EMBL/GenBank/DDBJ databases">
        <title>Draft genome sequence of rust myrtle Austropuccinia psidii MF-1, a brazilian biotype.</title>
        <authorList>
            <person name="Quecine M.C."/>
            <person name="Pachon D.M.R."/>
            <person name="Bonatelli M.L."/>
            <person name="Correr F.H."/>
            <person name="Franceschini L.M."/>
            <person name="Leite T.F."/>
            <person name="Margarido G.R.A."/>
            <person name="Almeida C.A."/>
            <person name="Ferrarezi J.A."/>
            <person name="Labate C.A."/>
        </authorList>
    </citation>
    <scope>NUCLEOTIDE SEQUENCE</scope>
    <source>
        <strain evidence="1">MF-1</strain>
    </source>
</reference>
<accession>A0A9Q3E1D8</accession>
<organism evidence="1 2">
    <name type="scientific">Austropuccinia psidii MF-1</name>
    <dbReference type="NCBI Taxonomy" id="1389203"/>
    <lineage>
        <taxon>Eukaryota</taxon>
        <taxon>Fungi</taxon>
        <taxon>Dikarya</taxon>
        <taxon>Basidiomycota</taxon>
        <taxon>Pucciniomycotina</taxon>
        <taxon>Pucciniomycetes</taxon>
        <taxon>Pucciniales</taxon>
        <taxon>Sphaerophragmiaceae</taxon>
        <taxon>Austropuccinia</taxon>
    </lineage>
</organism>
<proteinExistence type="predicted"/>
<name>A0A9Q3E1D8_9BASI</name>
<keyword evidence="2" id="KW-1185">Reference proteome</keyword>
<evidence type="ECO:0000313" key="1">
    <source>
        <dbReference type="EMBL" id="MBW0513059.1"/>
    </source>
</evidence>
<evidence type="ECO:0000313" key="2">
    <source>
        <dbReference type="Proteomes" id="UP000765509"/>
    </source>
</evidence>
<gene>
    <name evidence="1" type="ORF">O181_052774</name>
</gene>
<dbReference type="EMBL" id="AVOT02023155">
    <property type="protein sequence ID" value="MBW0513059.1"/>
    <property type="molecule type" value="Genomic_DNA"/>
</dbReference>